<keyword evidence="5 8" id="KW-0812">Transmembrane</keyword>
<proteinExistence type="inferred from homology"/>
<dbReference type="PROSITE" id="PS51257">
    <property type="entry name" value="PROKAR_LIPOPROTEIN"/>
    <property type="match status" value="1"/>
</dbReference>
<evidence type="ECO:0000256" key="6">
    <source>
        <dbReference type="ARBA" id="ARBA00022989"/>
    </source>
</evidence>
<evidence type="ECO:0000256" key="5">
    <source>
        <dbReference type="ARBA" id="ARBA00022692"/>
    </source>
</evidence>
<sequence length="352" mass="37285">MQPFRSDRILGFAALGFLIVGCFLVLRPFLSAVLWAAILATTVWPVFHWVDQRLPGWRNTSALLTTLATALVLVAPFIVVAVGLGSNVAELAAATRTLLEGGLPDAPQWLQDIPFVGERLHAYWQGFAHNGQRLVAELGQLVEPAKGLVLNGSRAIGMGVFHLMLSVLIVFFLFRDGEAVTAHLTAVLERLAGARGRRLLHLAHGTVGGVVYGIIGTALAQGVLAGIGFAVAGVPGALLLGLATFFLSAVPVGPPLIWGPAAFWLFQQGELGWAIFVAAWGFFVVSTVDNVLKPLIISRGASLPFILVLLGVLGGVLAFGFIGVFLGPTLLAVGYRLMTEWTAGLAEGMPRE</sequence>
<evidence type="ECO:0000313" key="9">
    <source>
        <dbReference type="EMBL" id="RZT76824.1"/>
    </source>
</evidence>
<evidence type="ECO:0000256" key="3">
    <source>
        <dbReference type="ARBA" id="ARBA00022448"/>
    </source>
</evidence>
<keyword evidence="4" id="KW-1003">Cell membrane</keyword>
<comment type="similarity">
    <text evidence="2">Belongs to the autoinducer-2 exporter (AI-2E) (TC 2.A.86) family.</text>
</comment>
<comment type="subcellular location">
    <subcellularLocation>
        <location evidence="1">Cell membrane</location>
        <topology evidence="1">Multi-pass membrane protein</topology>
    </subcellularLocation>
</comment>
<reference evidence="9 10" key="1">
    <citation type="submission" date="2019-02" db="EMBL/GenBank/DDBJ databases">
        <title>Genomic Encyclopedia of Type Strains, Phase IV (KMG-IV): sequencing the most valuable type-strain genomes for metagenomic binning, comparative biology and taxonomic classification.</title>
        <authorList>
            <person name="Goeker M."/>
        </authorList>
    </citation>
    <scope>NUCLEOTIDE SEQUENCE [LARGE SCALE GENOMIC DNA]</scope>
    <source>
        <strain evidence="9 10">DSM 21223</strain>
    </source>
</reference>
<dbReference type="InterPro" id="IPR002549">
    <property type="entry name" value="AI-2E-like"/>
</dbReference>
<evidence type="ECO:0000256" key="2">
    <source>
        <dbReference type="ARBA" id="ARBA00009773"/>
    </source>
</evidence>
<feature type="transmembrane region" description="Helical" evidence="8">
    <location>
        <begin position="32"/>
        <end position="50"/>
    </location>
</feature>
<protein>
    <submittedName>
        <fullName evidence="9">PurR-regulated permease PerM</fullName>
    </submittedName>
</protein>
<feature type="transmembrane region" description="Helical" evidence="8">
    <location>
        <begin position="262"/>
        <end position="285"/>
    </location>
</feature>
<evidence type="ECO:0000256" key="7">
    <source>
        <dbReference type="ARBA" id="ARBA00023136"/>
    </source>
</evidence>
<evidence type="ECO:0000256" key="4">
    <source>
        <dbReference type="ARBA" id="ARBA00022475"/>
    </source>
</evidence>
<keyword evidence="3" id="KW-0813">Transport</keyword>
<feature type="transmembrane region" description="Helical" evidence="8">
    <location>
        <begin position="305"/>
        <end position="333"/>
    </location>
</feature>
<feature type="transmembrane region" description="Helical" evidence="8">
    <location>
        <begin position="155"/>
        <end position="174"/>
    </location>
</feature>
<dbReference type="PANTHER" id="PTHR21716">
    <property type="entry name" value="TRANSMEMBRANE PROTEIN"/>
    <property type="match status" value="1"/>
</dbReference>
<evidence type="ECO:0000256" key="1">
    <source>
        <dbReference type="ARBA" id="ARBA00004651"/>
    </source>
</evidence>
<dbReference type="EMBL" id="SHKM01000002">
    <property type="protein sequence ID" value="RZT76824.1"/>
    <property type="molecule type" value="Genomic_DNA"/>
</dbReference>
<organism evidence="9 10">
    <name type="scientific">Azospira oryzae</name>
    <dbReference type="NCBI Taxonomy" id="146939"/>
    <lineage>
        <taxon>Bacteria</taxon>
        <taxon>Pseudomonadati</taxon>
        <taxon>Pseudomonadota</taxon>
        <taxon>Betaproteobacteria</taxon>
        <taxon>Rhodocyclales</taxon>
        <taxon>Rhodocyclaceae</taxon>
        <taxon>Azospira</taxon>
    </lineage>
</organism>
<keyword evidence="7 8" id="KW-0472">Membrane</keyword>
<dbReference type="PANTHER" id="PTHR21716:SF67">
    <property type="entry name" value="TRANSPORT PROTEIN YDIK-RELATED"/>
    <property type="match status" value="1"/>
</dbReference>
<feature type="transmembrane region" description="Helical" evidence="8">
    <location>
        <begin position="199"/>
        <end position="220"/>
    </location>
</feature>
<dbReference type="Proteomes" id="UP000292136">
    <property type="component" value="Unassembled WGS sequence"/>
</dbReference>
<dbReference type="RefSeq" id="WP_014235538.1">
    <property type="nucleotide sequence ID" value="NZ_SHKM01000002.1"/>
</dbReference>
<evidence type="ECO:0000256" key="8">
    <source>
        <dbReference type="SAM" id="Phobius"/>
    </source>
</evidence>
<keyword evidence="10" id="KW-1185">Reference proteome</keyword>
<gene>
    <name evidence="9" type="ORF">EV678_2707</name>
</gene>
<comment type="caution">
    <text evidence="9">The sequence shown here is derived from an EMBL/GenBank/DDBJ whole genome shotgun (WGS) entry which is preliminary data.</text>
</comment>
<keyword evidence="6 8" id="KW-1133">Transmembrane helix</keyword>
<name>A0ABY0IT06_9RHOO</name>
<dbReference type="Pfam" id="PF01594">
    <property type="entry name" value="AI-2E_transport"/>
    <property type="match status" value="1"/>
</dbReference>
<accession>A0ABY0IT06</accession>
<evidence type="ECO:0000313" key="10">
    <source>
        <dbReference type="Proteomes" id="UP000292136"/>
    </source>
</evidence>
<feature type="transmembrane region" description="Helical" evidence="8">
    <location>
        <begin position="9"/>
        <end position="26"/>
    </location>
</feature>
<feature type="transmembrane region" description="Helical" evidence="8">
    <location>
        <begin position="62"/>
        <end position="84"/>
    </location>
</feature>